<dbReference type="Pfam" id="PF00903">
    <property type="entry name" value="Glyoxalase"/>
    <property type="match status" value="2"/>
</dbReference>
<evidence type="ECO:0000313" key="5">
    <source>
        <dbReference type="Proteomes" id="UP000187203"/>
    </source>
</evidence>
<gene>
    <name evidence="4" type="ORF">COLO4_09678</name>
</gene>
<accession>A0A1R3KBB7</accession>
<protein>
    <recommendedName>
        <fullName evidence="3">VOC domain-containing protein</fullName>
    </recommendedName>
</protein>
<feature type="domain" description="VOC" evidence="3">
    <location>
        <begin position="40"/>
        <end position="164"/>
    </location>
</feature>
<dbReference type="GO" id="GO:0019243">
    <property type="term" value="P:methylglyoxal catabolic process to D-lactate via S-lactoyl-glutathione"/>
    <property type="evidence" value="ECO:0007669"/>
    <property type="project" value="TreeGrafter"/>
</dbReference>
<dbReference type="PANTHER" id="PTHR46036:SF12">
    <property type="entry name" value="VOC DOMAIN-CONTAINING PROTEIN"/>
    <property type="match status" value="1"/>
</dbReference>
<keyword evidence="2" id="KW-0732">Signal</keyword>
<dbReference type="Gene3D" id="3.10.180.10">
    <property type="entry name" value="2,3-Dihydroxybiphenyl 1,2-Dioxygenase, domain 1"/>
    <property type="match status" value="2"/>
</dbReference>
<dbReference type="InterPro" id="IPR018146">
    <property type="entry name" value="Glyoxalase_1_CS"/>
</dbReference>
<dbReference type="AlphaFoldDB" id="A0A1R3KBB7"/>
<dbReference type="GO" id="GO:0004462">
    <property type="term" value="F:lactoylglutathione lyase activity"/>
    <property type="evidence" value="ECO:0007669"/>
    <property type="project" value="InterPro"/>
</dbReference>
<dbReference type="InterPro" id="IPR004360">
    <property type="entry name" value="Glyas_Fos-R_dOase_dom"/>
</dbReference>
<sequence>MACNLKHLTCSLLLFISLIGSSIADDDEDLLEWVQQDNRRFLNAVLRVSNLNRTIEFYTQSLGMTVLRKREIPENDSFGAVLGYGPQDSQFVLRLKQIREGENLDIGTAYGHFGISTEDAYGLVEIIRAGGGVITREPGTLPGTTQIFAFVEDPDGYSIEILERPPTPAPINHINLHVVDLDRAIQFYQQALGLQLILRFDNPLEQYTMAIMGFDTNLTQITSVELQYNYNVTEYTSGNGYIQVAISTDDVFESADAVELVIQELGGTIIRAPDENNKTFSFLDPEGFKTVFLFPSKMISSSKLC</sequence>
<dbReference type="STRING" id="93759.A0A1R3KBB7"/>
<dbReference type="Proteomes" id="UP000187203">
    <property type="component" value="Unassembled WGS sequence"/>
</dbReference>
<feature type="signal peptide" evidence="2">
    <location>
        <begin position="1"/>
        <end position="24"/>
    </location>
</feature>
<organism evidence="4 5">
    <name type="scientific">Corchorus olitorius</name>
    <dbReference type="NCBI Taxonomy" id="93759"/>
    <lineage>
        <taxon>Eukaryota</taxon>
        <taxon>Viridiplantae</taxon>
        <taxon>Streptophyta</taxon>
        <taxon>Embryophyta</taxon>
        <taxon>Tracheophyta</taxon>
        <taxon>Spermatophyta</taxon>
        <taxon>Magnoliopsida</taxon>
        <taxon>eudicotyledons</taxon>
        <taxon>Gunneridae</taxon>
        <taxon>Pentapetalae</taxon>
        <taxon>rosids</taxon>
        <taxon>malvids</taxon>
        <taxon>Malvales</taxon>
        <taxon>Malvaceae</taxon>
        <taxon>Grewioideae</taxon>
        <taxon>Apeibeae</taxon>
        <taxon>Corchorus</taxon>
    </lineage>
</organism>
<dbReference type="PANTHER" id="PTHR46036">
    <property type="entry name" value="LACTOYLGLUTATHIONE LYASE"/>
    <property type="match status" value="1"/>
</dbReference>
<dbReference type="OrthoDB" id="16820at2759"/>
<keyword evidence="5" id="KW-1185">Reference proteome</keyword>
<dbReference type="GO" id="GO:0005737">
    <property type="term" value="C:cytoplasm"/>
    <property type="evidence" value="ECO:0007669"/>
    <property type="project" value="TreeGrafter"/>
</dbReference>
<feature type="domain" description="VOC" evidence="3">
    <location>
        <begin position="170"/>
        <end position="295"/>
    </location>
</feature>
<feature type="chain" id="PRO_5012729331" description="VOC domain-containing protein" evidence="2">
    <location>
        <begin position="25"/>
        <end position="305"/>
    </location>
</feature>
<dbReference type="PROSITE" id="PS00934">
    <property type="entry name" value="GLYOXALASE_I_1"/>
    <property type="match status" value="1"/>
</dbReference>
<proteinExistence type="predicted"/>
<evidence type="ECO:0000256" key="1">
    <source>
        <dbReference type="ARBA" id="ARBA00022723"/>
    </source>
</evidence>
<reference evidence="5" key="1">
    <citation type="submission" date="2013-09" db="EMBL/GenBank/DDBJ databases">
        <title>Corchorus olitorius genome sequencing.</title>
        <authorList>
            <person name="Alam M."/>
            <person name="Haque M.S."/>
            <person name="Islam M.S."/>
            <person name="Emdad E.M."/>
            <person name="Islam M.M."/>
            <person name="Ahmed B."/>
            <person name="Halim A."/>
            <person name="Hossen Q.M.M."/>
            <person name="Hossain M.Z."/>
            <person name="Ahmed R."/>
            <person name="Khan M.M."/>
            <person name="Islam R."/>
            <person name="Rashid M.M."/>
            <person name="Khan S.A."/>
            <person name="Rahman M.S."/>
            <person name="Alam M."/>
            <person name="Yahiya A.S."/>
            <person name="Khan M.S."/>
            <person name="Azam M.S."/>
            <person name="Haque T."/>
            <person name="Lashkar M.Z.H."/>
            <person name="Akhand A.I."/>
            <person name="Morshed G."/>
            <person name="Roy S."/>
            <person name="Uddin K.S."/>
            <person name="Rabeya T."/>
            <person name="Hossain A.S."/>
            <person name="Chowdhury A."/>
            <person name="Snigdha A.R."/>
            <person name="Mortoza M.S."/>
            <person name="Matin S.A."/>
            <person name="Hoque S.M.E."/>
            <person name="Islam M.K."/>
            <person name="Roy D.K."/>
            <person name="Haider R."/>
            <person name="Moosa M.M."/>
            <person name="Elias S.M."/>
            <person name="Hasan A.M."/>
            <person name="Jahan S."/>
            <person name="Shafiuddin M."/>
            <person name="Mahmood N."/>
            <person name="Shommy N.S."/>
        </authorList>
    </citation>
    <scope>NUCLEOTIDE SEQUENCE [LARGE SCALE GENOMIC DNA]</scope>
    <source>
        <strain evidence="5">cv. O-4</strain>
    </source>
</reference>
<evidence type="ECO:0000256" key="2">
    <source>
        <dbReference type="SAM" id="SignalP"/>
    </source>
</evidence>
<dbReference type="PROSITE" id="PS00935">
    <property type="entry name" value="GLYOXALASE_I_2"/>
    <property type="match status" value="1"/>
</dbReference>
<dbReference type="InterPro" id="IPR029068">
    <property type="entry name" value="Glyas_Bleomycin-R_OHBP_Dase"/>
</dbReference>
<dbReference type="SUPFAM" id="SSF54593">
    <property type="entry name" value="Glyoxalase/Bleomycin resistance protein/Dihydroxybiphenyl dioxygenase"/>
    <property type="match status" value="1"/>
</dbReference>
<comment type="caution">
    <text evidence="4">The sequence shown here is derived from an EMBL/GenBank/DDBJ whole genome shotgun (WGS) entry which is preliminary data.</text>
</comment>
<name>A0A1R3KBB7_9ROSI</name>
<evidence type="ECO:0000313" key="4">
    <source>
        <dbReference type="EMBL" id="OMP04397.1"/>
    </source>
</evidence>
<evidence type="ECO:0000259" key="3">
    <source>
        <dbReference type="PROSITE" id="PS51819"/>
    </source>
</evidence>
<keyword evidence="1" id="KW-0479">Metal-binding</keyword>
<dbReference type="InterPro" id="IPR037523">
    <property type="entry name" value="VOC_core"/>
</dbReference>
<dbReference type="EMBL" id="AWUE01014261">
    <property type="protein sequence ID" value="OMP04397.1"/>
    <property type="molecule type" value="Genomic_DNA"/>
</dbReference>
<dbReference type="GO" id="GO:0046872">
    <property type="term" value="F:metal ion binding"/>
    <property type="evidence" value="ECO:0007669"/>
    <property type="project" value="UniProtKB-KW"/>
</dbReference>
<dbReference type="PROSITE" id="PS51819">
    <property type="entry name" value="VOC"/>
    <property type="match status" value="2"/>
</dbReference>
<dbReference type="UniPathway" id="UPA00619">
    <property type="reaction ID" value="UER00675"/>
</dbReference>